<keyword evidence="2" id="KW-1185">Reference proteome</keyword>
<proteinExistence type="predicted"/>
<dbReference type="PANTHER" id="PTHR38009:SF1">
    <property type="entry name" value="CONSERVED HYPOTHETICAL PHAGE TAIL PROTEIN"/>
    <property type="match status" value="1"/>
</dbReference>
<dbReference type="InterPro" id="IPR011747">
    <property type="entry name" value="CHP02241"/>
</dbReference>
<dbReference type="Pfam" id="PF06841">
    <property type="entry name" value="Phage_T4_gp19"/>
    <property type="match status" value="1"/>
</dbReference>
<protein>
    <submittedName>
        <fullName evidence="1">Conserved hypothetical phage tail region protein</fullName>
    </submittedName>
</protein>
<sequence>MATEREGIPYSQFNFQVTIGEDGPERPQAGFQEISGLGMEITVAEYRAGNANDNAPIKVTGTYKVPDITLKRGLMGYLDLYRWLDEIRNGNQTDLRTVKIDLLSEDRQTVAMSWKLLKARPIKYTGPSLNGKGTDVAVEELVLAAHRIEMA</sequence>
<dbReference type="STRING" id="356660.SAMN05444336_1011212"/>
<dbReference type="InterPro" id="IPR010667">
    <property type="entry name" value="Phage_T4_Gp19"/>
</dbReference>
<dbReference type="GO" id="GO:0005198">
    <property type="term" value="F:structural molecule activity"/>
    <property type="evidence" value="ECO:0007669"/>
    <property type="project" value="InterPro"/>
</dbReference>
<evidence type="ECO:0000313" key="2">
    <source>
        <dbReference type="Proteomes" id="UP000199118"/>
    </source>
</evidence>
<name>A0A1H2U4J0_9RHOB</name>
<evidence type="ECO:0000313" key="1">
    <source>
        <dbReference type="EMBL" id="SDW50847.1"/>
    </source>
</evidence>
<gene>
    <name evidence="1" type="ORF">SAMN05444336_1011212</name>
</gene>
<dbReference type="NCBIfam" id="TIGR02241">
    <property type="entry name" value="conserved hypothetical phage tail region protein"/>
    <property type="match status" value="1"/>
</dbReference>
<dbReference type="Proteomes" id="UP000199118">
    <property type="component" value="Unassembled WGS sequence"/>
</dbReference>
<dbReference type="EMBL" id="FNMZ01000001">
    <property type="protein sequence ID" value="SDW50847.1"/>
    <property type="molecule type" value="Genomic_DNA"/>
</dbReference>
<reference evidence="1 2" key="1">
    <citation type="submission" date="2016-10" db="EMBL/GenBank/DDBJ databases">
        <authorList>
            <person name="de Groot N.N."/>
        </authorList>
    </citation>
    <scope>NUCLEOTIDE SEQUENCE [LARGE SCALE GENOMIC DNA]</scope>
    <source>
        <strain evidence="1 2">DSM 17890</strain>
    </source>
</reference>
<organism evidence="1 2">
    <name type="scientific">Albimonas donghaensis</name>
    <dbReference type="NCBI Taxonomy" id="356660"/>
    <lineage>
        <taxon>Bacteria</taxon>
        <taxon>Pseudomonadati</taxon>
        <taxon>Pseudomonadota</taxon>
        <taxon>Alphaproteobacteria</taxon>
        <taxon>Rhodobacterales</taxon>
        <taxon>Paracoccaceae</taxon>
        <taxon>Albimonas</taxon>
    </lineage>
</organism>
<accession>A0A1H2U4J0</accession>
<dbReference type="OrthoDB" id="9790161at2"/>
<dbReference type="PANTHER" id="PTHR38009">
    <property type="entry name" value="CONSERVED HYPOTHETICAL PHAGE TAIL PROTEIN"/>
    <property type="match status" value="1"/>
</dbReference>
<dbReference type="RefSeq" id="WP_092680165.1">
    <property type="nucleotide sequence ID" value="NZ_FNMZ01000001.1"/>
</dbReference>
<dbReference type="AlphaFoldDB" id="A0A1H2U4J0"/>